<evidence type="ECO:0000256" key="1">
    <source>
        <dbReference type="SAM" id="MobiDB-lite"/>
    </source>
</evidence>
<dbReference type="AlphaFoldDB" id="A0A4R9BHK8"/>
<organism evidence="3 4">
    <name type="scientific">Cryobacterium lactosi</name>
    <dbReference type="NCBI Taxonomy" id="1259202"/>
    <lineage>
        <taxon>Bacteria</taxon>
        <taxon>Bacillati</taxon>
        <taxon>Actinomycetota</taxon>
        <taxon>Actinomycetes</taxon>
        <taxon>Micrococcales</taxon>
        <taxon>Microbacteriaceae</taxon>
        <taxon>Cryobacterium</taxon>
    </lineage>
</organism>
<keyword evidence="2" id="KW-1133">Transmembrane helix</keyword>
<evidence type="ECO:0000313" key="4">
    <source>
        <dbReference type="Proteomes" id="UP000298468"/>
    </source>
</evidence>
<evidence type="ECO:0000313" key="3">
    <source>
        <dbReference type="EMBL" id="TFD84548.1"/>
    </source>
</evidence>
<evidence type="ECO:0008006" key="5">
    <source>
        <dbReference type="Google" id="ProtNLM"/>
    </source>
</evidence>
<name>A0A4R9BHK8_9MICO</name>
<protein>
    <recommendedName>
        <fullName evidence="5">DUF4352 domain-containing protein</fullName>
    </recommendedName>
</protein>
<dbReference type="EMBL" id="SOHM01000040">
    <property type="protein sequence ID" value="TFD84548.1"/>
    <property type="molecule type" value="Genomic_DNA"/>
</dbReference>
<evidence type="ECO:0000256" key="2">
    <source>
        <dbReference type="SAM" id="Phobius"/>
    </source>
</evidence>
<gene>
    <name evidence="3" type="ORF">E3T61_19015</name>
</gene>
<dbReference type="OrthoDB" id="3831250at2"/>
<accession>A0A4R9BHK8</accession>
<proteinExistence type="predicted"/>
<reference evidence="3 4" key="1">
    <citation type="submission" date="2019-03" db="EMBL/GenBank/DDBJ databases">
        <title>Genomics of glacier-inhabiting Cryobacterium strains.</title>
        <authorList>
            <person name="Liu Q."/>
            <person name="Xin Y.-H."/>
        </authorList>
    </citation>
    <scope>NUCLEOTIDE SEQUENCE [LARGE SCALE GENOMIC DNA]</scope>
    <source>
        <strain evidence="3 4">Sr59</strain>
    </source>
</reference>
<keyword evidence="2" id="KW-0472">Membrane</keyword>
<dbReference type="RefSeq" id="WP_134642416.1">
    <property type="nucleotide sequence ID" value="NZ_SOHM01000040.1"/>
</dbReference>
<keyword evidence="2" id="KW-0812">Transmembrane</keyword>
<dbReference type="Proteomes" id="UP000298468">
    <property type="component" value="Unassembled WGS sequence"/>
</dbReference>
<sequence>MRPADARSAGARGRQRWQGIGVLGVSGVAIALFVASLSLTAGGTSAEAGATAVTRLGSLALSESGAAEPPDPLGPDESASVTAGAEPEALEPFAAESPLVELPSVPLTEQVAPVPGLVFTIGAVRSVDVIDPGEGEGEGVAVAPALRLSVTLRNDTNDTVSLESTAVSLYAGTQLLPMTALPESRGGMLPEWVPAGATVTGLYLFAVPAEDRSSVRVVVDYAVGAPRVVFAGTVPR</sequence>
<keyword evidence="4" id="KW-1185">Reference proteome</keyword>
<feature type="region of interest" description="Disordered" evidence="1">
    <location>
        <begin position="63"/>
        <end position="85"/>
    </location>
</feature>
<feature type="transmembrane region" description="Helical" evidence="2">
    <location>
        <begin position="20"/>
        <end position="39"/>
    </location>
</feature>
<comment type="caution">
    <text evidence="3">The sequence shown here is derived from an EMBL/GenBank/DDBJ whole genome shotgun (WGS) entry which is preliminary data.</text>
</comment>